<evidence type="ECO:0000313" key="5">
    <source>
        <dbReference type="EMBL" id="OHV15396.1"/>
    </source>
</evidence>
<name>A0A1S1P2S5_METEX</name>
<dbReference type="InterPro" id="IPR004089">
    <property type="entry name" value="MCPsignal_dom"/>
</dbReference>
<accession>A0A1S1P2S5</accession>
<dbReference type="AlphaFoldDB" id="A0A1S1P2S5"/>
<dbReference type="GO" id="GO:0007165">
    <property type="term" value="P:signal transduction"/>
    <property type="evidence" value="ECO:0007669"/>
    <property type="project" value="UniProtKB-KW"/>
</dbReference>
<comment type="caution">
    <text evidence="5">The sequence shown here is derived from an EMBL/GenBank/DDBJ whole genome shotgun (WGS) entry which is preliminary data.</text>
</comment>
<evidence type="ECO:0000313" key="6">
    <source>
        <dbReference type="Proteomes" id="UP000180215"/>
    </source>
</evidence>
<dbReference type="Pfam" id="PF00015">
    <property type="entry name" value="MCPsignal"/>
    <property type="match status" value="1"/>
</dbReference>
<dbReference type="GO" id="GO:0016020">
    <property type="term" value="C:membrane"/>
    <property type="evidence" value="ECO:0007669"/>
    <property type="project" value="InterPro"/>
</dbReference>
<sequence>MPAPALVPFSSQAETGQQPDHEPKTIADLTREVGRIAQDRVGRIRQITAQAKMLALNALIEAARAGEHGRGFSVVAQEVRGIGAEIEALARELETGLTARIGELQQGVDAMTARAEGERLVDLSLNAIELIDRNLYERTCDVRWWATDAAVVACAARPDRDGGSGTADYASKRLGVILSAYTVYLDLWLCGRDGTVLANGRPQRYPNLRGRSVAGEPWFRDAIRLSGSDDYVPGEVRREAQLGGAQVATYAAGIYETNGAPACGVLAIHFDWEAQAKSIVEGVRIAQEDRARTRVVLVDAQRRILAASDGKGVLTETLAVELNGRESGIVRDPRTGAVTAFHRTPGYETYRGLGWYGAIVQSGT</sequence>
<proteinExistence type="predicted"/>
<feature type="domain" description="Methyl-accepting transducer" evidence="4">
    <location>
        <begin position="41"/>
        <end position="111"/>
    </location>
</feature>
<dbReference type="EMBL" id="MNAO01000280">
    <property type="protein sequence ID" value="OHV15396.1"/>
    <property type="molecule type" value="Genomic_DNA"/>
</dbReference>
<evidence type="ECO:0000256" key="3">
    <source>
        <dbReference type="SAM" id="MobiDB-lite"/>
    </source>
</evidence>
<dbReference type="PANTHER" id="PTHR32089:SF112">
    <property type="entry name" value="LYSOZYME-LIKE PROTEIN-RELATED"/>
    <property type="match status" value="1"/>
</dbReference>
<feature type="region of interest" description="Disordered" evidence="3">
    <location>
        <begin position="1"/>
        <end position="24"/>
    </location>
</feature>
<feature type="compositionally biased region" description="Polar residues" evidence="3">
    <location>
        <begin position="9"/>
        <end position="18"/>
    </location>
</feature>
<evidence type="ECO:0000256" key="2">
    <source>
        <dbReference type="PROSITE-ProRule" id="PRU00284"/>
    </source>
</evidence>
<gene>
    <name evidence="5" type="ORF">BK022_19375</name>
</gene>
<evidence type="ECO:0000259" key="4">
    <source>
        <dbReference type="PROSITE" id="PS50111"/>
    </source>
</evidence>
<evidence type="ECO:0000256" key="1">
    <source>
        <dbReference type="ARBA" id="ARBA00023224"/>
    </source>
</evidence>
<dbReference type="PROSITE" id="PS50111">
    <property type="entry name" value="CHEMOTAXIS_TRANSDUC_2"/>
    <property type="match status" value="1"/>
</dbReference>
<dbReference type="Proteomes" id="UP000180215">
    <property type="component" value="Unassembled WGS sequence"/>
</dbReference>
<dbReference type="Gene3D" id="3.30.450.20">
    <property type="entry name" value="PAS domain"/>
    <property type="match status" value="1"/>
</dbReference>
<dbReference type="Gene3D" id="1.10.287.950">
    <property type="entry name" value="Methyl-accepting chemotaxis protein"/>
    <property type="match status" value="1"/>
</dbReference>
<keyword evidence="1 2" id="KW-0807">Transducer</keyword>
<dbReference type="PANTHER" id="PTHR32089">
    <property type="entry name" value="METHYL-ACCEPTING CHEMOTAXIS PROTEIN MCPB"/>
    <property type="match status" value="1"/>
</dbReference>
<protein>
    <submittedName>
        <fullName evidence="5">Chemotaxis protein</fullName>
    </submittedName>
</protein>
<reference evidence="5 6" key="1">
    <citation type="submission" date="2016-10" db="EMBL/GenBank/DDBJ databases">
        <title>Draft genome sequence of Methylobacterium extorquens CP3, a seed endophyte of Crotalaria pumila with plant growth-promoting and metal tolerance properties.</title>
        <authorList>
            <person name="Sanchez-Lopez A.S."/>
            <person name="Van Hamme J.D."/>
            <person name="Thijs S."/>
            <person name="Mcammond B.M."/>
            <person name="Stevens V."/>
            <person name="Gonzalez-Chavez M.D.C."/>
            <person name="Vangronsveld J."/>
        </authorList>
    </citation>
    <scope>NUCLEOTIDE SEQUENCE [LARGE SCALE GENOMIC DNA]</scope>
    <source>
        <strain evidence="5 6">CP3</strain>
    </source>
</reference>
<organism evidence="5 6">
    <name type="scientific">Methylorubrum extorquens</name>
    <name type="common">Methylobacterium dichloromethanicum</name>
    <name type="synonym">Methylobacterium extorquens</name>
    <dbReference type="NCBI Taxonomy" id="408"/>
    <lineage>
        <taxon>Bacteria</taxon>
        <taxon>Pseudomonadati</taxon>
        <taxon>Pseudomonadota</taxon>
        <taxon>Alphaproteobacteria</taxon>
        <taxon>Hyphomicrobiales</taxon>
        <taxon>Methylobacteriaceae</taxon>
        <taxon>Methylorubrum</taxon>
    </lineage>
</organism>
<dbReference type="SUPFAM" id="SSF58104">
    <property type="entry name" value="Methyl-accepting chemotaxis protein (MCP) signaling domain"/>
    <property type="match status" value="1"/>
</dbReference>